<dbReference type="SUPFAM" id="SSF103088">
    <property type="entry name" value="OmpA-like"/>
    <property type="match status" value="1"/>
</dbReference>
<dbReference type="KEGG" id="ffl:HYN86_05380"/>
<keyword evidence="8" id="KW-1185">Reference proteome</keyword>
<evidence type="ECO:0000259" key="6">
    <source>
        <dbReference type="PROSITE" id="PS51123"/>
    </source>
</evidence>
<keyword evidence="5" id="KW-1133">Transmembrane helix</keyword>
<dbReference type="InterPro" id="IPR050330">
    <property type="entry name" value="Bact_OuterMem_StrucFunc"/>
</dbReference>
<keyword evidence="2 4" id="KW-0472">Membrane</keyword>
<comment type="subcellular location">
    <subcellularLocation>
        <location evidence="1">Cell outer membrane</location>
    </subcellularLocation>
</comment>
<dbReference type="GO" id="GO:0009279">
    <property type="term" value="C:cell outer membrane"/>
    <property type="evidence" value="ECO:0007669"/>
    <property type="project" value="UniProtKB-SubCell"/>
</dbReference>
<evidence type="ECO:0000313" key="8">
    <source>
        <dbReference type="Proteomes" id="UP000251561"/>
    </source>
</evidence>
<dbReference type="CDD" id="cd07185">
    <property type="entry name" value="OmpA_C-like"/>
    <property type="match status" value="1"/>
</dbReference>
<feature type="transmembrane region" description="Helical" evidence="5">
    <location>
        <begin position="654"/>
        <end position="677"/>
    </location>
</feature>
<evidence type="ECO:0000256" key="4">
    <source>
        <dbReference type="PROSITE-ProRule" id="PRU00473"/>
    </source>
</evidence>
<reference evidence="7 8" key="1">
    <citation type="submission" date="2018-06" db="EMBL/GenBank/DDBJ databases">
        <title>Genome sequencing of Flavobacterium.</title>
        <authorList>
            <person name="Baek M.-G."/>
            <person name="Yi H."/>
        </authorList>
    </citation>
    <scope>NUCLEOTIDE SEQUENCE [LARGE SCALE GENOMIC DNA]</scope>
    <source>
        <strain evidence="7 8">HYN0086</strain>
    </source>
</reference>
<sequence>MARGIKKIEWTGKGKVITKGSVPNEKAIIHADQFVDFKIAEWHDGTNAEDKKRNILWHFQTHTPRESILKINKKAEDTYSITLPKKLCGPFVYYLQASLPTLDYSRSAGLVISGWCQPRIVSSSWATETKGKDVRLSHQFSYGHPIYLHLDTEGLNGYNNLIIEVYRRVKGGNKATDDQQIKVYTQVPVINGEIDIILTDTISWKKTNEVGEFYIKVKNPSTKEYIKDYNNDVYHARYLRIQNKTELVPTKIETGVSKAKVQGEQKKYEKNPGSCRFTKIGITYNEDYEVIFDEGKFIRRANPNDNFDTLEKIYYDYDKWEIRSDAKPILDKVAIYLKEPPLLPVELGAHTDNRGTDEYNMELSAKRADSVVKYLISKGVPASIISAKGYGKTKLIHKGDHVSEALHQENRRTTLRFKLFENDAKALVHDVIVPSYKKPAEVSITINGLSRKACHKTKNHLNKMISYQSYVKLEPQNLTENKTNEVKVKLNSLLPDIPKITDVLSFGVKYRNKYHYYLNSCAYYSLVENPTFTINAYPDIVWIAHFQYNYTHHEEEHEPAKAPYYFHNKKLELKQGIKEEITELSNSIIGKIMSFFPGGWIVKDVLLKYIQENAMIYDVGLHSIYDREIEKREEALSLKGTVIDFIKTDSTTRYIVAFVIYEMVVVGIVIDLLMLYLTRGKSAEGKLAKIGSKIKKLSKDLKDAGAELVPSSIAVNAGMYYKLMADRRMALILEANIKADPLVAINFERKFNLKSLLFDEATKNEKNKDKKETNKAISEGLAKLGKNDVTFTLTIVGEINLEQNLQFNLLTEQYSLQDKFCTLVEKNKIAYTKKIAGSVLFEHSADKKFFEFTPLETQVTASLSLKLACESIVIIEYGYDKKDNKGLFMTIKLKFSGLKGTFNANVKARIDDDEGEYSTNNGRPIDFIVLEGHTFTLSTIYLFNNNQIA</sequence>
<dbReference type="PROSITE" id="PS51123">
    <property type="entry name" value="OMPA_2"/>
    <property type="match status" value="1"/>
</dbReference>
<dbReference type="PANTHER" id="PTHR30329:SF21">
    <property type="entry name" value="LIPOPROTEIN YIAD-RELATED"/>
    <property type="match status" value="1"/>
</dbReference>
<dbReference type="PRINTS" id="PR01021">
    <property type="entry name" value="OMPADOMAIN"/>
</dbReference>
<dbReference type="OrthoDB" id="719419at2"/>
<organism evidence="7 8">
    <name type="scientific">Flavobacterium fluviale</name>
    <dbReference type="NCBI Taxonomy" id="2249356"/>
    <lineage>
        <taxon>Bacteria</taxon>
        <taxon>Pseudomonadati</taxon>
        <taxon>Bacteroidota</taxon>
        <taxon>Flavobacteriia</taxon>
        <taxon>Flavobacteriales</taxon>
        <taxon>Flavobacteriaceae</taxon>
        <taxon>Flavobacterium</taxon>
    </lineage>
</organism>
<evidence type="ECO:0000256" key="5">
    <source>
        <dbReference type="SAM" id="Phobius"/>
    </source>
</evidence>
<keyword evidence="5" id="KW-0812">Transmembrane</keyword>
<evidence type="ECO:0000256" key="2">
    <source>
        <dbReference type="ARBA" id="ARBA00023136"/>
    </source>
</evidence>
<protein>
    <recommendedName>
        <fullName evidence="6">OmpA-like domain-containing protein</fullName>
    </recommendedName>
</protein>
<dbReference type="RefSeq" id="WP_113677113.1">
    <property type="nucleotide sequence ID" value="NZ_CP030261.1"/>
</dbReference>
<gene>
    <name evidence="7" type="ORF">HYN86_05380</name>
</gene>
<accession>A0A344LQ69</accession>
<feature type="domain" description="OmpA-like" evidence="6">
    <location>
        <begin position="302"/>
        <end position="421"/>
    </location>
</feature>
<evidence type="ECO:0000256" key="3">
    <source>
        <dbReference type="ARBA" id="ARBA00023237"/>
    </source>
</evidence>
<dbReference type="InterPro" id="IPR006665">
    <property type="entry name" value="OmpA-like"/>
</dbReference>
<dbReference type="PANTHER" id="PTHR30329">
    <property type="entry name" value="STATOR ELEMENT OF FLAGELLAR MOTOR COMPLEX"/>
    <property type="match status" value="1"/>
</dbReference>
<proteinExistence type="predicted"/>
<dbReference type="AlphaFoldDB" id="A0A344LQ69"/>
<evidence type="ECO:0000256" key="1">
    <source>
        <dbReference type="ARBA" id="ARBA00004442"/>
    </source>
</evidence>
<evidence type="ECO:0000313" key="7">
    <source>
        <dbReference type="EMBL" id="AXB56061.1"/>
    </source>
</evidence>
<dbReference type="Pfam" id="PF00691">
    <property type="entry name" value="OmpA"/>
    <property type="match status" value="1"/>
</dbReference>
<dbReference type="InterPro" id="IPR006664">
    <property type="entry name" value="OMP_bac"/>
</dbReference>
<keyword evidence="3" id="KW-0998">Cell outer membrane</keyword>
<dbReference type="Gene3D" id="3.30.1330.60">
    <property type="entry name" value="OmpA-like domain"/>
    <property type="match status" value="1"/>
</dbReference>
<name>A0A344LQ69_9FLAO</name>
<dbReference type="InterPro" id="IPR036737">
    <property type="entry name" value="OmpA-like_sf"/>
</dbReference>
<dbReference type="EMBL" id="CP030261">
    <property type="protein sequence ID" value="AXB56061.1"/>
    <property type="molecule type" value="Genomic_DNA"/>
</dbReference>
<dbReference type="Proteomes" id="UP000251561">
    <property type="component" value="Chromosome"/>
</dbReference>